<gene>
    <name evidence="4" type="ORF">GCM10009416_31440</name>
</gene>
<evidence type="ECO:0000313" key="4">
    <source>
        <dbReference type="EMBL" id="GAA0590658.1"/>
    </source>
</evidence>
<name>A0ABP3QK29_9PROT</name>
<dbReference type="Pfam" id="PF13501">
    <property type="entry name" value="SoxY"/>
    <property type="match status" value="1"/>
</dbReference>
<dbReference type="Gene3D" id="2.60.40.2470">
    <property type="entry name" value="SoxY domain"/>
    <property type="match status" value="1"/>
</dbReference>
<protein>
    <submittedName>
        <fullName evidence="4">Quinoprotein dehydrogenase-associated SoxYZ-like carrier</fullName>
    </submittedName>
</protein>
<dbReference type="InterPro" id="IPR032711">
    <property type="entry name" value="SoxY"/>
</dbReference>
<dbReference type="InterPro" id="IPR014880">
    <property type="entry name" value="SoxZ_dom"/>
</dbReference>
<keyword evidence="1" id="KW-0732">Signal</keyword>
<evidence type="ECO:0000259" key="3">
    <source>
        <dbReference type="Pfam" id="PF13501"/>
    </source>
</evidence>
<keyword evidence="5" id="KW-1185">Reference proteome</keyword>
<comment type="caution">
    <text evidence="4">The sequence shown here is derived from an EMBL/GenBank/DDBJ whole genome shotgun (WGS) entry which is preliminary data.</text>
</comment>
<evidence type="ECO:0000256" key="1">
    <source>
        <dbReference type="SAM" id="SignalP"/>
    </source>
</evidence>
<dbReference type="InterPro" id="IPR014756">
    <property type="entry name" value="Ig_E-set"/>
</dbReference>
<dbReference type="PROSITE" id="PS51318">
    <property type="entry name" value="TAT"/>
    <property type="match status" value="1"/>
</dbReference>
<dbReference type="InterPro" id="IPR030831">
    <property type="entry name" value="Fuse-rel_SoxYZ"/>
</dbReference>
<dbReference type="RefSeq" id="WP_343896312.1">
    <property type="nucleotide sequence ID" value="NZ_BAAAFZ010000048.1"/>
</dbReference>
<dbReference type="InterPro" id="IPR006311">
    <property type="entry name" value="TAT_signal"/>
</dbReference>
<dbReference type="Gene3D" id="2.60.40.10">
    <property type="entry name" value="Immunoglobulins"/>
    <property type="match status" value="1"/>
</dbReference>
<dbReference type="Pfam" id="PF08770">
    <property type="entry name" value="SoxZ"/>
    <property type="match status" value="1"/>
</dbReference>
<evidence type="ECO:0000313" key="5">
    <source>
        <dbReference type="Proteomes" id="UP001501588"/>
    </source>
</evidence>
<evidence type="ECO:0000259" key="2">
    <source>
        <dbReference type="Pfam" id="PF08770"/>
    </source>
</evidence>
<feature type="signal peptide" evidence="1">
    <location>
        <begin position="1"/>
        <end position="31"/>
    </location>
</feature>
<feature type="domain" description="Sulphur oxidation protein SoxZ" evidence="2">
    <location>
        <begin position="187"/>
        <end position="274"/>
    </location>
</feature>
<feature type="chain" id="PRO_5045945738" evidence="1">
    <location>
        <begin position="32"/>
        <end position="282"/>
    </location>
</feature>
<accession>A0ABP3QK29</accession>
<dbReference type="SUPFAM" id="SSF81296">
    <property type="entry name" value="E set domains"/>
    <property type="match status" value="1"/>
</dbReference>
<dbReference type="Proteomes" id="UP001501588">
    <property type="component" value="Unassembled WGS sequence"/>
</dbReference>
<dbReference type="EMBL" id="BAAAFZ010000048">
    <property type="protein sequence ID" value="GAA0590658.1"/>
    <property type="molecule type" value="Genomic_DNA"/>
</dbReference>
<feature type="domain" description="Ig-like SoxY" evidence="3">
    <location>
        <begin position="50"/>
        <end position="158"/>
    </location>
</feature>
<reference evidence="5" key="1">
    <citation type="journal article" date="2019" name="Int. J. Syst. Evol. Microbiol.">
        <title>The Global Catalogue of Microorganisms (GCM) 10K type strain sequencing project: providing services to taxonomists for standard genome sequencing and annotation.</title>
        <authorList>
            <consortium name="The Broad Institute Genomics Platform"/>
            <consortium name="The Broad Institute Genome Sequencing Center for Infectious Disease"/>
            <person name="Wu L."/>
            <person name="Ma J."/>
        </authorList>
    </citation>
    <scope>NUCLEOTIDE SEQUENCE [LARGE SCALE GENOMIC DNA]</scope>
    <source>
        <strain evidence="5">JCM 9933</strain>
    </source>
</reference>
<dbReference type="InterPro" id="IPR038162">
    <property type="entry name" value="SoxY_sf"/>
</dbReference>
<organism evidence="4 5">
    <name type="scientific">Craurococcus roseus</name>
    <dbReference type="NCBI Taxonomy" id="77585"/>
    <lineage>
        <taxon>Bacteria</taxon>
        <taxon>Pseudomonadati</taxon>
        <taxon>Pseudomonadota</taxon>
        <taxon>Alphaproteobacteria</taxon>
        <taxon>Acetobacterales</taxon>
        <taxon>Acetobacteraceae</taxon>
        <taxon>Craurococcus</taxon>
    </lineage>
</organism>
<proteinExistence type="predicted"/>
<dbReference type="InterPro" id="IPR013783">
    <property type="entry name" value="Ig-like_fold"/>
</dbReference>
<dbReference type="NCBIfam" id="TIGR04557">
    <property type="entry name" value="fuse_rel_SoxYZ"/>
    <property type="match status" value="1"/>
</dbReference>
<sequence>MQHTPRPSRRPLLFGAASLAALPAARGAAAAADPASAQRRLERWADLQAALFGGRVTERAEGGALELAVPRRAVDAASVPVSVAVMPHLAARLRALWLVVDENPAPLAVHAEPGPAAGGLRGFFTVLRVDAHGLVHAVAETEDGRLLEASAFVEASRGFSAPLNTDFHAARDGLGRMRLGLPEGPPAAGRAVPVQLTVNHPNTTGMQLDHRTRKALPVSFLSEVEVRYRGAAALRVEAETSVAEDPVFGFTLAGEPGGELRVEAEDSDGRRFRGAWTLGATG</sequence>